<sequence>MKGWLKDFRLLLGVLMKRPPNIRPDGKRQFPQGLIVALSFLPIMVMVCVLLARLAPLAASHEVTAEFAVVLIAAAQSMVLFFALGTIAGTLYVTEDAEFVSALPLRPSAVFFARLTKLYLGEVTVSLYLLLPLLYTFGGAVDAAGYPVSPAFYVLVPVIACLAPVLPLAIAVILSLPVVWLASFFKRRAAVGTVALAVVYFGIFAAYFLTIPNLGGAYDIDSLSAELVMTLRSAANILYPDKVLALTALGIDAGKNFGISVGIWGGMMVLVFLLASLFYRRAVRTNSESRAGKGTVPAGIFKARGQISALISADAKSIMRYPSLALPSLTSAMFTPLLTAFFFLTESAGSSAGEGASHDFLVMGVIVMVGVALNGGSNYLALIPFTREGGQHALIRSLPVSGKKAVLAKFIMATAINVVSVLVTLAVLLGFGKLHYANALMCMLIILALSAGLNSMSIRQDMKHPNFDWKDISDVQRQNSRMIIPMFAGLAIAAAVVFVPMVLSTSFASSLGTAGMYALYWGLVVTLTAGVTAGFTRALFARSEELYEGMRERSGEGVPSPDPMRSKGLFGGGRKGGMLG</sequence>
<feature type="transmembrane region" description="Helical" evidence="2">
    <location>
        <begin position="360"/>
        <end position="385"/>
    </location>
</feature>
<dbReference type="EMBL" id="DVOE01000055">
    <property type="protein sequence ID" value="HIU98916.1"/>
    <property type="molecule type" value="Genomic_DNA"/>
</dbReference>
<feature type="transmembrane region" description="Helical" evidence="2">
    <location>
        <begin position="115"/>
        <end position="135"/>
    </location>
</feature>
<gene>
    <name evidence="3" type="ORF">IAC73_03630</name>
</gene>
<feature type="transmembrane region" description="Helical" evidence="2">
    <location>
        <begin position="435"/>
        <end position="453"/>
    </location>
</feature>
<feature type="transmembrane region" description="Helical" evidence="2">
    <location>
        <begin position="483"/>
        <end position="503"/>
    </location>
</feature>
<keyword evidence="2" id="KW-1133">Transmembrane helix</keyword>
<feature type="transmembrane region" description="Helical" evidence="2">
    <location>
        <begin position="155"/>
        <end position="182"/>
    </location>
</feature>
<feature type="transmembrane region" description="Helical" evidence="2">
    <location>
        <begin position="67"/>
        <end position="94"/>
    </location>
</feature>
<dbReference type="Proteomes" id="UP000886857">
    <property type="component" value="Unassembled WGS sequence"/>
</dbReference>
<feature type="transmembrane region" description="Helical" evidence="2">
    <location>
        <begin position="518"/>
        <end position="540"/>
    </location>
</feature>
<feature type="transmembrane region" description="Helical" evidence="2">
    <location>
        <begin position="189"/>
        <end position="209"/>
    </location>
</feature>
<reference evidence="3" key="1">
    <citation type="submission" date="2020-10" db="EMBL/GenBank/DDBJ databases">
        <authorList>
            <person name="Gilroy R."/>
        </authorList>
    </citation>
    <scope>NUCLEOTIDE SEQUENCE</scope>
    <source>
        <strain evidence="3">10406</strain>
    </source>
</reference>
<evidence type="ECO:0000256" key="2">
    <source>
        <dbReference type="SAM" id="Phobius"/>
    </source>
</evidence>
<dbReference type="Pfam" id="PF16949">
    <property type="entry name" value="ABC_tran_2"/>
    <property type="match status" value="1"/>
</dbReference>
<feature type="region of interest" description="Disordered" evidence="1">
    <location>
        <begin position="551"/>
        <end position="580"/>
    </location>
</feature>
<evidence type="ECO:0000313" key="4">
    <source>
        <dbReference type="Proteomes" id="UP000886857"/>
    </source>
</evidence>
<evidence type="ECO:0008006" key="5">
    <source>
        <dbReference type="Google" id="ProtNLM"/>
    </source>
</evidence>
<organism evidence="3 4">
    <name type="scientific">Candidatus Limadaptatus stercoripullorum</name>
    <dbReference type="NCBI Taxonomy" id="2840846"/>
    <lineage>
        <taxon>Bacteria</taxon>
        <taxon>Bacillati</taxon>
        <taxon>Bacillota</taxon>
        <taxon>Clostridia</taxon>
        <taxon>Eubacteriales</taxon>
        <taxon>Candidatus Limadaptatus</taxon>
    </lineage>
</organism>
<keyword evidence="2" id="KW-0812">Transmembrane</keyword>
<feature type="transmembrane region" description="Helical" evidence="2">
    <location>
        <begin position="33"/>
        <end position="55"/>
    </location>
</feature>
<feature type="transmembrane region" description="Helical" evidence="2">
    <location>
        <begin position="257"/>
        <end position="279"/>
    </location>
</feature>
<feature type="transmembrane region" description="Helical" evidence="2">
    <location>
        <begin position="406"/>
        <end position="429"/>
    </location>
</feature>
<feature type="transmembrane region" description="Helical" evidence="2">
    <location>
        <begin position="324"/>
        <end position="344"/>
    </location>
</feature>
<reference evidence="3" key="2">
    <citation type="journal article" date="2021" name="PeerJ">
        <title>Extensive microbial diversity within the chicken gut microbiome revealed by metagenomics and culture.</title>
        <authorList>
            <person name="Gilroy R."/>
            <person name="Ravi A."/>
            <person name="Getino M."/>
            <person name="Pursley I."/>
            <person name="Horton D.L."/>
            <person name="Alikhan N.F."/>
            <person name="Baker D."/>
            <person name="Gharbi K."/>
            <person name="Hall N."/>
            <person name="Watson M."/>
            <person name="Adriaenssens E.M."/>
            <person name="Foster-Nyarko E."/>
            <person name="Jarju S."/>
            <person name="Secka A."/>
            <person name="Antonio M."/>
            <person name="Oren A."/>
            <person name="Chaudhuri R.R."/>
            <person name="La Ragione R."/>
            <person name="Hildebrand F."/>
            <person name="Pallen M.J."/>
        </authorList>
    </citation>
    <scope>NUCLEOTIDE SEQUENCE</scope>
    <source>
        <strain evidence="3">10406</strain>
    </source>
</reference>
<feature type="compositionally biased region" description="Gly residues" evidence="1">
    <location>
        <begin position="569"/>
        <end position="580"/>
    </location>
</feature>
<keyword evidence="2" id="KW-0472">Membrane</keyword>
<dbReference type="AlphaFoldDB" id="A0A9D1SWL5"/>
<evidence type="ECO:0000256" key="1">
    <source>
        <dbReference type="SAM" id="MobiDB-lite"/>
    </source>
</evidence>
<protein>
    <recommendedName>
        <fullName evidence="5">ABC-2 type transport system permease protein</fullName>
    </recommendedName>
</protein>
<accession>A0A9D1SWL5</accession>
<evidence type="ECO:0000313" key="3">
    <source>
        <dbReference type="EMBL" id="HIU98916.1"/>
    </source>
</evidence>
<name>A0A9D1SWL5_9FIRM</name>
<proteinExistence type="predicted"/>
<comment type="caution">
    <text evidence="3">The sequence shown here is derived from an EMBL/GenBank/DDBJ whole genome shotgun (WGS) entry which is preliminary data.</text>
</comment>
<dbReference type="InterPro" id="IPR031599">
    <property type="entry name" value="ABC_tran_2"/>
</dbReference>